<protein>
    <submittedName>
        <fullName evidence="1">Uncharacterized protein</fullName>
    </submittedName>
</protein>
<sequence>MPSNQKKNLKMASTLVNCIMWILLVQQCITDIHSKHSLKKSCLLFGLLNLDMYLFGKIEGYE</sequence>
<proteinExistence type="predicted"/>
<dbReference type="AlphaFoldDB" id="A0A6C0JCU6"/>
<evidence type="ECO:0000313" key="1">
    <source>
        <dbReference type="EMBL" id="QHU01444.1"/>
    </source>
</evidence>
<dbReference type="EMBL" id="MN740341">
    <property type="protein sequence ID" value="QHU01444.1"/>
    <property type="molecule type" value="Genomic_DNA"/>
</dbReference>
<accession>A0A6C0JCU6</accession>
<organism evidence="1">
    <name type="scientific">viral metagenome</name>
    <dbReference type="NCBI Taxonomy" id="1070528"/>
    <lineage>
        <taxon>unclassified sequences</taxon>
        <taxon>metagenomes</taxon>
        <taxon>organismal metagenomes</taxon>
    </lineage>
</organism>
<name>A0A6C0JCU6_9ZZZZ</name>
<reference evidence="1" key="1">
    <citation type="journal article" date="2020" name="Nature">
        <title>Giant virus diversity and host interactions through global metagenomics.</title>
        <authorList>
            <person name="Schulz F."/>
            <person name="Roux S."/>
            <person name="Paez-Espino D."/>
            <person name="Jungbluth S."/>
            <person name="Walsh D.A."/>
            <person name="Denef V.J."/>
            <person name="McMahon K.D."/>
            <person name="Konstantinidis K.T."/>
            <person name="Eloe-Fadrosh E.A."/>
            <person name="Kyrpides N.C."/>
            <person name="Woyke T."/>
        </authorList>
    </citation>
    <scope>NUCLEOTIDE SEQUENCE</scope>
    <source>
        <strain evidence="1">GVMAG-M-3300025860-25</strain>
    </source>
</reference>